<sequence>MRLLSTLLFAQLGLALSTRRDSDKSSCEKIQDVIKKSRAAHDTSTPFVPATLAVDCLRSMPYDAELGQSFITELTKYIQFQSTLETLTDPPNTYMSKPVDILAGLKNISDTDFDSHYDFDRAISTLIYSAHDGHLYVGLCSQQIFNFGLPVPGFVSISEDGYESPAMGKPKDAEDFLNEFAALLNSQDPDASWNRHIYSFAVAASAESSSAHGRSASNADLWWGTDSLEFEFRNGSKLEVPSNAQIRIAPYKSEFAFSGEELFEMFCLLQVESSEQKGSQGGGNSSEPSVPSPPKQGPARYPKPTLRDSYNQILGFELDNDTMAMYIPTFAQVKGRRLQVLGSDWKLINESKSNWLGYPLFYKGQVTPDQKDDFASLDDFLGDDKQLGVKVSSPFANFNYTYLSSERQPIRGYGGAEDLLNKTEPFKPENILIVGDGNCVSTCTTFVNLMTNVGGVRSLAFGGRPRKEPMQIMGGIRGAQSASFTTLIDEMIDTANSTLQDLNEDDLLEGFMETVQKSWPIGVANLHLQISDGNVNLRNAYQEGNSDLPLQFEYQAADCRLYFTAENILSPATSWAAAKEAVWGSAGCVQGSTGGKGSLKDREENQSKKKDKTKVDEDADNAGNVLRVENGSLLALVVVVLAVM</sequence>
<evidence type="ECO:0000313" key="4">
    <source>
        <dbReference type="EMBL" id="KAJ4248422.1"/>
    </source>
</evidence>
<feature type="region of interest" description="Disordered" evidence="1">
    <location>
        <begin position="275"/>
        <end position="305"/>
    </location>
</feature>
<gene>
    <name evidence="4" type="ORF">NW762_012759</name>
</gene>
<dbReference type="OrthoDB" id="27214at2759"/>
<feature type="region of interest" description="Disordered" evidence="1">
    <location>
        <begin position="591"/>
        <end position="617"/>
    </location>
</feature>
<dbReference type="EMBL" id="JAOQAZ010000036">
    <property type="protein sequence ID" value="KAJ4248422.1"/>
    <property type="molecule type" value="Genomic_DNA"/>
</dbReference>
<dbReference type="Pfam" id="PF23658">
    <property type="entry name" value="PDZ_CPAF_rel"/>
    <property type="match status" value="1"/>
</dbReference>
<protein>
    <recommendedName>
        <fullName evidence="3">CPAF-like PDZ domain-containing protein</fullName>
    </recommendedName>
</protein>
<comment type="caution">
    <text evidence="4">The sequence shown here is derived from an EMBL/GenBank/DDBJ whole genome shotgun (WGS) entry which is preliminary data.</text>
</comment>
<dbReference type="InterPro" id="IPR052766">
    <property type="entry name" value="S41A_metabolite_peptidase"/>
</dbReference>
<proteinExistence type="predicted"/>
<feature type="domain" description="CPAF-like PDZ" evidence="3">
    <location>
        <begin position="171"/>
        <end position="247"/>
    </location>
</feature>
<evidence type="ECO:0000313" key="5">
    <source>
        <dbReference type="Proteomes" id="UP001152049"/>
    </source>
</evidence>
<keyword evidence="2" id="KW-0732">Signal</keyword>
<organism evidence="4 5">
    <name type="scientific">Fusarium torreyae</name>
    <dbReference type="NCBI Taxonomy" id="1237075"/>
    <lineage>
        <taxon>Eukaryota</taxon>
        <taxon>Fungi</taxon>
        <taxon>Dikarya</taxon>
        <taxon>Ascomycota</taxon>
        <taxon>Pezizomycotina</taxon>
        <taxon>Sordariomycetes</taxon>
        <taxon>Hypocreomycetidae</taxon>
        <taxon>Hypocreales</taxon>
        <taxon>Nectriaceae</taxon>
        <taxon>Fusarium</taxon>
    </lineage>
</organism>
<feature type="chain" id="PRO_5040857955" description="CPAF-like PDZ domain-containing protein" evidence="2">
    <location>
        <begin position="16"/>
        <end position="644"/>
    </location>
</feature>
<evidence type="ECO:0000259" key="3">
    <source>
        <dbReference type="Pfam" id="PF23658"/>
    </source>
</evidence>
<dbReference type="PANTHER" id="PTHR37049">
    <property type="entry name" value="PEPTIDASE S41 FAMILY PROTEIN"/>
    <property type="match status" value="1"/>
</dbReference>
<name>A0A9W8RLX4_9HYPO</name>
<evidence type="ECO:0000256" key="2">
    <source>
        <dbReference type="SAM" id="SignalP"/>
    </source>
</evidence>
<feature type="compositionally biased region" description="Basic and acidic residues" evidence="1">
    <location>
        <begin position="598"/>
        <end position="616"/>
    </location>
</feature>
<dbReference type="PANTHER" id="PTHR37049:SF4">
    <property type="entry name" value="RHODANESE DOMAIN-CONTAINING PROTEIN"/>
    <property type="match status" value="1"/>
</dbReference>
<reference evidence="4" key="1">
    <citation type="submission" date="2022-09" db="EMBL/GenBank/DDBJ databases">
        <title>Fusarium specimens isolated from Avocado Roots.</title>
        <authorList>
            <person name="Stajich J."/>
            <person name="Roper C."/>
            <person name="Heimlech-Rivalta G."/>
        </authorList>
    </citation>
    <scope>NUCLEOTIDE SEQUENCE</scope>
    <source>
        <strain evidence="4">CF00136</strain>
    </source>
</reference>
<dbReference type="AlphaFoldDB" id="A0A9W8RLX4"/>
<evidence type="ECO:0000256" key="1">
    <source>
        <dbReference type="SAM" id="MobiDB-lite"/>
    </source>
</evidence>
<accession>A0A9W8RLX4</accession>
<dbReference type="Proteomes" id="UP001152049">
    <property type="component" value="Unassembled WGS sequence"/>
</dbReference>
<keyword evidence="5" id="KW-1185">Reference proteome</keyword>
<feature type="signal peptide" evidence="2">
    <location>
        <begin position="1"/>
        <end position="15"/>
    </location>
</feature>
<dbReference type="InterPro" id="IPR056186">
    <property type="entry name" value="PDZ_CPAF-rel"/>
</dbReference>